<proteinExistence type="predicted"/>
<reference evidence="1" key="1">
    <citation type="journal article" date="2015" name="Nature">
        <title>Complex archaea that bridge the gap between prokaryotes and eukaryotes.</title>
        <authorList>
            <person name="Spang A."/>
            <person name="Saw J.H."/>
            <person name="Jorgensen S.L."/>
            <person name="Zaremba-Niedzwiedzka K."/>
            <person name="Martijn J."/>
            <person name="Lind A.E."/>
            <person name="van Eijk R."/>
            <person name="Schleper C."/>
            <person name="Guy L."/>
            <person name="Ettema T.J."/>
        </authorList>
    </citation>
    <scope>NUCLEOTIDE SEQUENCE</scope>
</reference>
<protein>
    <submittedName>
        <fullName evidence="1">Uncharacterized protein</fullName>
    </submittedName>
</protein>
<gene>
    <name evidence="1" type="ORF">LCGC14_2908800</name>
</gene>
<dbReference type="AlphaFoldDB" id="A0A0F8XSN1"/>
<name>A0A0F8XSN1_9ZZZZ</name>
<organism evidence="1">
    <name type="scientific">marine sediment metagenome</name>
    <dbReference type="NCBI Taxonomy" id="412755"/>
    <lineage>
        <taxon>unclassified sequences</taxon>
        <taxon>metagenomes</taxon>
        <taxon>ecological metagenomes</taxon>
    </lineage>
</organism>
<accession>A0A0F8XSN1</accession>
<comment type="caution">
    <text evidence="1">The sequence shown here is derived from an EMBL/GenBank/DDBJ whole genome shotgun (WGS) entry which is preliminary data.</text>
</comment>
<sequence length="310" mass="34318">PTKFFKETLLPKLRAKIGMVNSKVMPVLYDAPVETILFLGFGFRQQYPWLETGIGPSDKWGPTVEVRIPLGAEIPFLPNSWSLMELHVVAHSEEQRDAILEQNSHLGPQVVVGEAPHISPLGREASSAPLRPGDGLGLVAMAKHVAGFREANEDYAYHITYYKDLGSIDEEGLNPGGGGAMGRGGYSGHSQGRLFMTEEAGLFFWFGRMEEHASDMSDDPLEDGYVPVVLRFPEPDAEVDEPGTRDAMADSFYSEERVDPENIEIWDGSSWVSLSDWGNVDPAGSFDVDEFDDEVMHVFKDVRENPLFPG</sequence>
<evidence type="ECO:0000313" key="1">
    <source>
        <dbReference type="EMBL" id="KKK71948.1"/>
    </source>
</evidence>
<dbReference type="EMBL" id="LAZR01057502">
    <property type="protein sequence ID" value="KKK71948.1"/>
    <property type="molecule type" value="Genomic_DNA"/>
</dbReference>
<feature type="non-terminal residue" evidence="1">
    <location>
        <position position="1"/>
    </location>
</feature>